<dbReference type="PIRSF" id="PIRSF000390">
    <property type="entry name" value="PLP_StrS"/>
    <property type="match status" value="1"/>
</dbReference>
<dbReference type="Gene3D" id="3.90.1150.10">
    <property type="entry name" value="Aspartate Aminotransferase, domain 1"/>
    <property type="match status" value="1"/>
</dbReference>
<dbReference type="InterPro" id="IPR015424">
    <property type="entry name" value="PyrdxlP-dep_Trfase"/>
</dbReference>
<organism evidence="4 5">
    <name type="scientific">Candidatus Doriopsillibacter californiensis</name>
    <dbReference type="NCBI Taxonomy" id="2970740"/>
    <lineage>
        <taxon>Bacteria</taxon>
        <taxon>Pseudomonadati</taxon>
        <taxon>Pseudomonadota</taxon>
        <taxon>Gammaproteobacteria</taxon>
        <taxon>Candidatus Tethybacterales</taxon>
        <taxon>Candidatus Persebacteraceae</taxon>
        <taxon>Candidatus Doriopsillibacter</taxon>
    </lineage>
</organism>
<dbReference type="SUPFAM" id="SSF53383">
    <property type="entry name" value="PLP-dependent transferases"/>
    <property type="match status" value="1"/>
</dbReference>
<evidence type="ECO:0000313" key="5">
    <source>
        <dbReference type="Proteomes" id="UP001168167"/>
    </source>
</evidence>
<dbReference type="InterPro" id="IPR015422">
    <property type="entry name" value="PyrdxlP-dep_Trfase_small"/>
</dbReference>
<name>A0ABT7QN58_9GAMM</name>
<dbReference type="Gene3D" id="3.40.640.10">
    <property type="entry name" value="Type I PLP-dependent aspartate aminotransferase-like (Major domain)"/>
    <property type="match status" value="1"/>
</dbReference>
<protein>
    <submittedName>
        <fullName evidence="4">DegT/DnrJ/EryC1/StrS family aminotransferase</fullName>
    </submittedName>
</protein>
<dbReference type="GO" id="GO:0008483">
    <property type="term" value="F:transaminase activity"/>
    <property type="evidence" value="ECO:0007669"/>
    <property type="project" value="UniProtKB-KW"/>
</dbReference>
<keyword evidence="4" id="KW-0032">Aminotransferase</keyword>
<dbReference type="Pfam" id="PF01041">
    <property type="entry name" value="DegT_DnrJ_EryC1"/>
    <property type="match status" value="1"/>
</dbReference>
<proteinExistence type="inferred from homology"/>
<evidence type="ECO:0000256" key="3">
    <source>
        <dbReference type="RuleBase" id="RU004508"/>
    </source>
</evidence>
<sequence length="371" mass="40097">MQPFLDLKAINERQHKELSAAASRVITSGWYVLGEEVTAFEREFANYCGARHCVGVASGLDALTLMLRATILQGRLQPGDEIVVPANTYIATILAASSTGLVPRPVEPDANTHNLCPQNTIAAITSRTRAIIVVHLYGLAAPMGALRTIADEHGLLLFEDAAQAHGAKISGQSLGGQSTAAAFSFYPGKNLGALGDGGALITEDDEIADTVHTLRNYGSTQKYKNYYIGVNSRLDELQAALLRVKLPLLDSDNARRRAIARRYAIGINNPLVQIPEMPADELSHVWHLFVVRCRWRGELAAHLRNAGVGTLVHYPIPPHQQRAYADSPLAAFQLPLTEQLANEVLSLPISPVMSDAATDAVITAVNAFRSK</sequence>
<dbReference type="PANTHER" id="PTHR30244:SF36">
    <property type="entry name" value="3-OXO-GLUCOSE-6-PHOSPHATE:GLUTAMATE AMINOTRANSFERASE"/>
    <property type="match status" value="1"/>
</dbReference>
<reference evidence="4" key="2">
    <citation type="journal article" date="2023" name="Microbiome">
        <title>Synthase-selected sorting approach identifies a beta-lactone synthase in a nudibranch symbiotic bacterium.</title>
        <authorList>
            <person name="Dzunkova M."/>
            <person name="La Clair J.J."/>
            <person name="Tyml T."/>
            <person name="Doud D."/>
            <person name="Schulz F."/>
            <person name="Piquer-Esteban S."/>
            <person name="Porcel Sanchis D."/>
            <person name="Osborn A."/>
            <person name="Robinson D."/>
            <person name="Louie K.B."/>
            <person name="Bowen B.P."/>
            <person name="Bowers R.M."/>
            <person name="Lee J."/>
            <person name="Arnau V."/>
            <person name="Diaz-Villanueva W."/>
            <person name="Stepanauskas R."/>
            <person name="Gosliner T."/>
            <person name="Date S.V."/>
            <person name="Northen T.R."/>
            <person name="Cheng J.F."/>
            <person name="Burkart M.D."/>
            <person name="Woyke T."/>
        </authorList>
    </citation>
    <scope>NUCLEOTIDE SEQUENCE</scope>
    <source>
        <strain evidence="4">Df01</strain>
    </source>
</reference>
<keyword evidence="1 3" id="KW-0663">Pyridoxal phosphate</keyword>
<keyword evidence="4" id="KW-0808">Transferase</keyword>
<accession>A0ABT7QN58</accession>
<dbReference type="CDD" id="cd00616">
    <property type="entry name" value="AHBA_syn"/>
    <property type="match status" value="1"/>
</dbReference>
<dbReference type="InterPro" id="IPR015421">
    <property type="entry name" value="PyrdxlP-dep_Trfase_major"/>
</dbReference>
<evidence type="ECO:0000256" key="2">
    <source>
        <dbReference type="ARBA" id="ARBA00037999"/>
    </source>
</evidence>
<evidence type="ECO:0000256" key="1">
    <source>
        <dbReference type="ARBA" id="ARBA00022898"/>
    </source>
</evidence>
<comment type="caution">
    <text evidence="4">The sequence shown here is derived from an EMBL/GenBank/DDBJ whole genome shotgun (WGS) entry which is preliminary data.</text>
</comment>
<reference evidence="4" key="1">
    <citation type="submission" date="2022-08" db="EMBL/GenBank/DDBJ databases">
        <authorList>
            <person name="Dzunkova M."/>
            <person name="La Clair J."/>
            <person name="Tyml T."/>
            <person name="Doud D."/>
            <person name="Schulz F."/>
            <person name="Piquer S."/>
            <person name="Porcel Sanchis D."/>
            <person name="Osborn A."/>
            <person name="Robinson D."/>
            <person name="Louie K.B."/>
            <person name="Bowen B.P."/>
            <person name="Bowers R."/>
            <person name="Lee J."/>
            <person name="Arnau Llombart V."/>
            <person name="Diaz Villanueva W."/>
            <person name="Gosliner T."/>
            <person name="Northen T."/>
            <person name="Cheng J.-F."/>
            <person name="Burkart M.D."/>
            <person name="Woyke T."/>
        </authorList>
    </citation>
    <scope>NUCLEOTIDE SEQUENCE</scope>
    <source>
        <strain evidence="4">Df01</strain>
    </source>
</reference>
<gene>
    <name evidence="4" type="ORF">NQX30_07080</name>
</gene>
<comment type="similarity">
    <text evidence="2 3">Belongs to the DegT/DnrJ/EryC1 family.</text>
</comment>
<dbReference type="InterPro" id="IPR000653">
    <property type="entry name" value="DegT/StrS_aminotransferase"/>
</dbReference>
<evidence type="ECO:0000313" key="4">
    <source>
        <dbReference type="EMBL" id="MDM5148124.1"/>
    </source>
</evidence>
<dbReference type="PANTHER" id="PTHR30244">
    <property type="entry name" value="TRANSAMINASE"/>
    <property type="match status" value="1"/>
</dbReference>
<dbReference type="EMBL" id="JANQAO010000004">
    <property type="protein sequence ID" value="MDM5148124.1"/>
    <property type="molecule type" value="Genomic_DNA"/>
</dbReference>
<dbReference type="Proteomes" id="UP001168167">
    <property type="component" value="Unassembled WGS sequence"/>
</dbReference>
<keyword evidence="5" id="KW-1185">Reference proteome</keyword>